<keyword evidence="3" id="KW-0805">Transcription regulation</keyword>
<dbReference type="PRINTS" id="PR00598">
    <property type="entry name" value="HTHMARR"/>
</dbReference>
<dbReference type="InterPro" id="IPR036388">
    <property type="entry name" value="WH-like_DNA-bd_sf"/>
</dbReference>
<comment type="caution">
    <text evidence="8">The sequence shown here is derived from an EMBL/GenBank/DDBJ whole genome shotgun (WGS) entry which is preliminary data.</text>
</comment>
<evidence type="ECO:0000259" key="7">
    <source>
        <dbReference type="PROSITE" id="PS50995"/>
    </source>
</evidence>
<evidence type="ECO:0000256" key="3">
    <source>
        <dbReference type="ARBA" id="ARBA00023015"/>
    </source>
</evidence>
<evidence type="ECO:0000256" key="4">
    <source>
        <dbReference type="ARBA" id="ARBA00023125"/>
    </source>
</evidence>
<feature type="region of interest" description="Disordered" evidence="6">
    <location>
        <begin position="150"/>
        <end position="170"/>
    </location>
</feature>
<keyword evidence="5" id="KW-0804">Transcription</keyword>
<name>A0ABW0IKT1_9HYPH</name>
<dbReference type="InterPro" id="IPR055166">
    <property type="entry name" value="Transc_reg_Sar_Rot_HTH"/>
</dbReference>
<evidence type="ECO:0000256" key="2">
    <source>
        <dbReference type="ARBA" id="ARBA00022490"/>
    </source>
</evidence>
<reference evidence="9" key="1">
    <citation type="journal article" date="2019" name="Int. J. Syst. Evol. Microbiol.">
        <title>The Global Catalogue of Microorganisms (GCM) 10K type strain sequencing project: providing services to taxonomists for standard genome sequencing and annotation.</title>
        <authorList>
            <consortium name="The Broad Institute Genomics Platform"/>
            <consortium name="The Broad Institute Genome Sequencing Center for Infectious Disease"/>
            <person name="Wu L."/>
            <person name="Ma J."/>
        </authorList>
    </citation>
    <scope>NUCLEOTIDE SEQUENCE [LARGE SCALE GENOMIC DNA]</scope>
    <source>
        <strain evidence="9">NCAIM B.01391</strain>
    </source>
</reference>
<dbReference type="Proteomes" id="UP001596053">
    <property type="component" value="Unassembled WGS sequence"/>
</dbReference>
<comment type="subcellular location">
    <subcellularLocation>
        <location evidence="1">Cytoplasm</location>
    </subcellularLocation>
</comment>
<dbReference type="Pfam" id="PF22381">
    <property type="entry name" value="Staph_reg_Sar_Rot"/>
    <property type="match status" value="1"/>
</dbReference>
<dbReference type="CDD" id="cd00090">
    <property type="entry name" value="HTH_ARSR"/>
    <property type="match status" value="1"/>
</dbReference>
<organism evidence="8 9">
    <name type="scientific">Bosea eneae</name>
    <dbReference type="NCBI Taxonomy" id="151454"/>
    <lineage>
        <taxon>Bacteria</taxon>
        <taxon>Pseudomonadati</taxon>
        <taxon>Pseudomonadota</taxon>
        <taxon>Alphaproteobacteria</taxon>
        <taxon>Hyphomicrobiales</taxon>
        <taxon>Boseaceae</taxon>
        <taxon>Bosea</taxon>
    </lineage>
</organism>
<proteinExistence type="predicted"/>
<keyword evidence="9" id="KW-1185">Reference proteome</keyword>
<protein>
    <submittedName>
        <fullName evidence="8">MarR family winged helix-turn-helix transcriptional regulator</fullName>
    </submittedName>
</protein>
<accession>A0ABW0IKT1</accession>
<dbReference type="InterPro" id="IPR011991">
    <property type="entry name" value="ArsR-like_HTH"/>
</dbReference>
<dbReference type="SMART" id="SM00347">
    <property type="entry name" value="HTH_MARR"/>
    <property type="match status" value="1"/>
</dbReference>
<keyword evidence="4" id="KW-0238">DNA-binding</keyword>
<evidence type="ECO:0000313" key="8">
    <source>
        <dbReference type="EMBL" id="MFC5418888.1"/>
    </source>
</evidence>
<evidence type="ECO:0000256" key="6">
    <source>
        <dbReference type="SAM" id="MobiDB-lite"/>
    </source>
</evidence>
<dbReference type="InterPro" id="IPR039422">
    <property type="entry name" value="MarR/SlyA-like"/>
</dbReference>
<dbReference type="EMBL" id="JBHSLW010000007">
    <property type="protein sequence ID" value="MFC5418888.1"/>
    <property type="molecule type" value="Genomic_DNA"/>
</dbReference>
<dbReference type="InterPro" id="IPR036390">
    <property type="entry name" value="WH_DNA-bd_sf"/>
</dbReference>
<gene>
    <name evidence="8" type="ORF">ACFPOB_04850</name>
</gene>
<evidence type="ECO:0000313" key="9">
    <source>
        <dbReference type="Proteomes" id="UP001596053"/>
    </source>
</evidence>
<sequence length="170" mass="18560">MAKKAAAPPVPLEDQLCFSIYSTEMAIQRTYKPFLDELELTYPQYLVLNVLWREDAQTVGGIAQRLALEPSTLTPLLKRMEAAGLVRRTRNPDDERQVIVALTPEGDRLRFRAGCVNDSLLTASGQSPGSLAELNRLVLQLRDAIYAHTGATNAAEPAPASGAKSGDREP</sequence>
<dbReference type="PROSITE" id="PS50995">
    <property type="entry name" value="HTH_MARR_2"/>
    <property type="match status" value="1"/>
</dbReference>
<feature type="domain" description="HTH marR-type" evidence="7">
    <location>
        <begin position="13"/>
        <end position="143"/>
    </location>
</feature>
<dbReference type="SUPFAM" id="SSF46785">
    <property type="entry name" value="Winged helix' DNA-binding domain"/>
    <property type="match status" value="1"/>
</dbReference>
<dbReference type="Gene3D" id="1.10.10.10">
    <property type="entry name" value="Winged helix-like DNA-binding domain superfamily/Winged helix DNA-binding domain"/>
    <property type="match status" value="1"/>
</dbReference>
<keyword evidence="2" id="KW-0963">Cytoplasm</keyword>
<dbReference type="RefSeq" id="WP_377796351.1">
    <property type="nucleotide sequence ID" value="NZ_JBHSLW010000007.1"/>
</dbReference>
<dbReference type="PANTHER" id="PTHR33164:SF5">
    <property type="entry name" value="ORGANIC HYDROPEROXIDE RESISTANCE TRANSCRIPTIONAL REGULATOR"/>
    <property type="match status" value="1"/>
</dbReference>
<evidence type="ECO:0000256" key="5">
    <source>
        <dbReference type="ARBA" id="ARBA00023163"/>
    </source>
</evidence>
<dbReference type="InterPro" id="IPR000835">
    <property type="entry name" value="HTH_MarR-typ"/>
</dbReference>
<evidence type="ECO:0000256" key="1">
    <source>
        <dbReference type="ARBA" id="ARBA00004496"/>
    </source>
</evidence>
<dbReference type="PANTHER" id="PTHR33164">
    <property type="entry name" value="TRANSCRIPTIONAL REGULATOR, MARR FAMILY"/>
    <property type="match status" value="1"/>
</dbReference>